<dbReference type="EMBL" id="JYDS01000322">
    <property type="protein sequence ID" value="KRZ14169.1"/>
    <property type="molecule type" value="Genomic_DNA"/>
</dbReference>
<evidence type="ECO:0000313" key="2">
    <source>
        <dbReference type="Proteomes" id="UP000054805"/>
    </source>
</evidence>
<comment type="caution">
    <text evidence="1">The sequence shown here is derived from an EMBL/GenBank/DDBJ whole genome shotgun (WGS) entry which is preliminary data.</text>
</comment>
<reference evidence="1 2" key="1">
    <citation type="submission" date="2015-01" db="EMBL/GenBank/DDBJ databases">
        <title>Evolution of Trichinella species and genotypes.</title>
        <authorList>
            <person name="Korhonen P.K."/>
            <person name="Edoardo P."/>
            <person name="Giuseppe L.R."/>
            <person name="Gasser R.B."/>
        </authorList>
    </citation>
    <scope>NUCLEOTIDE SEQUENCE [LARGE SCALE GENOMIC DNA]</scope>
    <source>
        <strain evidence="1">ISS588</strain>
    </source>
</reference>
<sequence>METEFFVNFTEDDRIKQKIALLSQSLITLRHFRIICDDCIDSARSNKSAKSELLFSKWYKINANKIFNLRK</sequence>
<gene>
    <name evidence="1" type="ORF">T4B_2873</name>
</gene>
<keyword evidence="2" id="KW-1185">Reference proteome</keyword>
<evidence type="ECO:0000313" key="1">
    <source>
        <dbReference type="EMBL" id="KRZ14169.1"/>
    </source>
</evidence>
<accession>A0A0V1HUF4</accession>
<dbReference type="AlphaFoldDB" id="A0A0V1HUF4"/>
<organism evidence="1 2">
    <name type="scientific">Trichinella pseudospiralis</name>
    <name type="common">Parasitic roundworm</name>
    <dbReference type="NCBI Taxonomy" id="6337"/>
    <lineage>
        <taxon>Eukaryota</taxon>
        <taxon>Metazoa</taxon>
        <taxon>Ecdysozoa</taxon>
        <taxon>Nematoda</taxon>
        <taxon>Enoplea</taxon>
        <taxon>Dorylaimia</taxon>
        <taxon>Trichinellida</taxon>
        <taxon>Trichinellidae</taxon>
        <taxon>Trichinella</taxon>
    </lineage>
</organism>
<protein>
    <submittedName>
        <fullName evidence="1">Uncharacterized protein</fullName>
    </submittedName>
</protein>
<proteinExistence type="predicted"/>
<dbReference type="Proteomes" id="UP000054805">
    <property type="component" value="Unassembled WGS sequence"/>
</dbReference>
<name>A0A0V1HUF4_TRIPS</name>